<name>F1YMN7_9ACTN</name>
<dbReference type="EMBL" id="AEUD01000015">
    <property type="protein sequence ID" value="EGD53972.1"/>
    <property type="molecule type" value="Genomic_DNA"/>
</dbReference>
<dbReference type="AlphaFoldDB" id="F1YMN7"/>
<proteinExistence type="predicted"/>
<feature type="transmembrane region" description="Helical" evidence="1">
    <location>
        <begin position="49"/>
        <end position="66"/>
    </location>
</feature>
<reference evidence="2 3" key="1">
    <citation type="journal article" date="2011" name="J. Bacteriol.">
        <title>Draft Genome Sequence of Gordonia neofelifaecis NRRL B-59395, a Cholesterol-Degrading Actinomycete.</title>
        <authorList>
            <person name="Ge F."/>
            <person name="Li W."/>
            <person name="Chen G."/>
            <person name="Liu Y."/>
            <person name="Zhang G."/>
            <person name="Yong B."/>
            <person name="Wang Q."/>
            <person name="Wang N."/>
            <person name="Huang Z."/>
            <person name="Li W."/>
            <person name="Wang J."/>
            <person name="Wu C."/>
            <person name="Xie Q."/>
            <person name="Liu G."/>
        </authorList>
    </citation>
    <scope>NUCLEOTIDE SEQUENCE [LARGE SCALE GENOMIC DNA]</scope>
    <source>
        <strain evidence="2 3">NRRL B-59395</strain>
    </source>
</reference>
<keyword evidence="3" id="KW-1185">Reference proteome</keyword>
<dbReference type="RefSeq" id="WP_009680379.1">
    <property type="nucleotide sequence ID" value="NZ_AEUD01000015.1"/>
</dbReference>
<gene>
    <name evidence="2" type="ORF">SCNU_15914</name>
</gene>
<organism evidence="2 3">
    <name type="scientific">Gordonia neofelifaecis NRRL B-59395</name>
    <dbReference type="NCBI Taxonomy" id="644548"/>
    <lineage>
        <taxon>Bacteria</taxon>
        <taxon>Bacillati</taxon>
        <taxon>Actinomycetota</taxon>
        <taxon>Actinomycetes</taxon>
        <taxon>Mycobacteriales</taxon>
        <taxon>Gordoniaceae</taxon>
        <taxon>Gordonia</taxon>
    </lineage>
</organism>
<evidence type="ECO:0000313" key="2">
    <source>
        <dbReference type="EMBL" id="EGD53972.1"/>
    </source>
</evidence>
<sequence length="177" mass="19160">MTQAASTPAQQQDRYRERLIVPWWWWLAGLAVTAIFGYEVQLAAYRQPWSIVAYPIIAGLIAWGLYSMGRTPVRVDADGALHAGKAMLPGEVIARGAVVSAAQRSAAMGRQLDPAAFVLHRTWVKTMVLVVLDDPDDPTPYWLISTREPAQVLAALGMGDAGRDAAGTGTEESDAPE</sequence>
<dbReference type="STRING" id="644548.SCNU_15914"/>
<keyword evidence="1" id="KW-0472">Membrane</keyword>
<accession>F1YMN7</accession>
<keyword evidence="1" id="KW-1133">Transmembrane helix</keyword>
<comment type="caution">
    <text evidence="2">The sequence shown here is derived from an EMBL/GenBank/DDBJ whole genome shotgun (WGS) entry which is preliminary data.</text>
</comment>
<dbReference type="Pfam" id="PF11292">
    <property type="entry name" value="DUF3093"/>
    <property type="match status" value="1"/>
</dbReference>
<dbReference type="Proteomes" id="UP000035065">
    <property type="component" value="Unassembled WGS sequence"/>
</dbReference>
<protein>
    <recommendedName>
        <fullName evidence="4">DUF3093 domain-containing protein</fullName>
    </recommendedName>
</protein>
<evidence type="ECO:0008006" key="4">
    <source>
        <dbReference type="Google" id="ProtNLM"/>
    </source>
</evidence>
<evidence type="ECO:0000256" key="1">
    <source>
        <dbReference type="SAM" id="Phobius"/>
    </source>
</evidence>
<dbReference type="eggNOG" id="ENOG5032Z7M">
    <property type="taxonomic scope" value="Bacteria"/>
</dbReference>
<dbReference type="InterPro" id="IPR021443">
    <property type="entry name" value="DUF3093"/>
</dbReference>
<feature type="transmembrane region" description="Helical" evidence="1">
    <location>
        <begin position="20"/>
        <end position="37"/>
    </location>
</feature>
<keyword evidence="1" id="KW-0812">Transmembrane</keyword>
<evidence type="ECO:0000313" key="3">
    <source>
        <dbReference type="Proteomes" id="UP000035065"/>
    </source>
</evidence>
<dbReference type="OrthoDB" id="3217020at2"/>